<dbReference type="GO" id="GO:0005795">
    <property type="term" value="C:Golgi stack"/>
    <property type="evidence" value="ECO:0007669"/>
    <property type="project" value="TreeGrafter"/>
</dbReference>
<evidence type="ECO:0000256" key="1">
    <source>
        <dbReference type="ARBA" id="ARBA00004922"/>
    </source>
</evidence>
<dbReference type="PANTHER" id="PTHR12062">
    <property type="entry name" value="N-ACETYLGLUCOSAMINYLTRANSFERASE VI"/>
    <property type="match status" value="1"/>
</dbReference>
<dbReference type="PANTHER" id="PTHR12062:SF9">
    <property type="entry name" value="ALPHA-1,3-MANNOSYL-GLYCOPROTEIN 4-BETA-N-ACETYLGLUCOSAMINYLTRANSFERASE A, ISOFORM A"/>
    <property type="match status" value="1"/>
</dbReference>
<name>T1E177_CUPSA</name>
<dbReference type="Pfam" id="PF23524">
    <property type="entry name" value="MGAT4A_C"/>
    <property type="match status" value="1"/>
</dbReference>
<dbReference type="GO" id="GO:0005783">
    <property type="term" value="C:endoplasmic reticulum"/>
    <property type="evidence" value="ECO:0007669"/>
    <property type="project" value="TreeGrafter"/>
</dbReference>
<feature type="transmembrane region" description="Helical" evidence="4">
    <location>
        <begin position="7"/>
        <end position="28"/>
    </location>
</feature>
<dbReference type="GO" id="GO:0006487">
    <property type="term" value="P:protein N-linked glycosylation"/>
    <property type="evidence" value="ECO:0007669"/>
    <property type="project" value="TreeGrafter"/>
</dbReference>
<evidence type="ECO:0000256" key="3">
    <source>
        <dbReference type="ARBA" id="ARBA00022679"/>
    </source>
</evidence>
<dbReference type="EMBL" id="GAKT01000134">
    <property type="protein sequence ID" value="JAA92928.1"/>
    <property type="molecule type" value="mRNA"/>
</dbReference>
<evidence type="ECO:0000313" key="7">
    <source>
        <dbReference type="EMBL" id="JAA92928.1"/>
    </source>
</evidence>
<sequence>MKVRRPAFAFYIGVLLVAVPFFTMFILLNGPDLSEEHILNQKIVELYERLKHAEMLNLERRSDIAQLRKNFGTLLNAVNKGGFLNTSVQTNKNVLWTDSQTLLADIQSGVDLQLPSIHHFLPHLLSSPDSLSPSVKISRGRSGVTMVLGIPTVKREVQSYLLPTLQNLIDNMSPEERNDAIIIVFIAETDTEYINGLISDIENQFRDHINSGLLEIITPPASYYPDFRTLRPSLGDPFERVKWRTKQNLDFSYLMMYAQPKGTFYVQLEDDILSKPGYIDTMKKFAYKQITEKKEWMILDFCQLGFIGKMFKCVDLSKLITFFIIFHNDKPVDWLLDHVVQTKVCRFDKDTKDCKKRKDQVWLHYKPSLFQHVGTHSSLKGKVQKLKDKQFGKLLLHHPHKNPDADVKTTLKAYKSHTADRAYKGETFFWCLLPQSDDVVAFQFKTPLLIQKYLFRSGNAEHPEDKFYNTTVEVLPVSYNPNHSYPRTEDGYLVVGQFKDSTGVAEGHINPEMGPVKVLRLHVLSESGRWAILNEIFIEPVRSKSVFGR</sequence>
<evidence type="ECO:0000259" key="5">
    <source>
        <dbReference type="Pfam" id="PF04666"/>
    </source>
</evidence>
<dbReference type="InterPro" id="IPR056576">
    <property type="entry name" value="MGAT4_A/B/C_C"/>
</dbReference>
<accession>T1E177</accession>
<keyword evidence="4" id="KW-1133">Transmembrane helix</keyword>
<dbReference type="Pfam" id="PF04666">
    <property type="entry name" value="MGAT4_cons"/>
    <property type="match status" value="1"/>
</dbReference>
<keyword evidence="2 7" id="KW-0328">Glycosyltransferase</keyword>
<evidence type="ECO:0000256" key="2">
    <source>
        <dbReference type="ARBA" id="ARBA00022676"/>
    </source>
</evidence>
<keyword evidence="4" id="KW-0812">Transmembrane</keyword>
<reference evidence="7" key="1">
    <citation type="submission" date="2013-06" db="EMBL/GenBank/DDBJ databases">
        <title>Upstream open reading frames and Kozak regions of a set of assembled transcriptome sequences from the spider Cupiennius salei.</title>
        <authorList>
            <person name="French A.S."/>
            <person name="Li A.W."/>
            <person name="Meisner S."/>
            <person name="Torkkeli P.H."/>
        </authorList>
    </citation>
    <scope>NUCLEOTIDE SEQUENCE</scope>
    <source>
        <tissue evidence="7">Leg hypodermis</tissue>
    </source>
</reference>
<feature type="domain" description="MGAT4 conserved region" evidence="5">
    <location>
        <begin position="113"/>
        <end position="391"/>
    </location>
</feature>
<dbReference type="InterPro" id="IPR057279">
    <property type="entry name" value="MGAT4"/>
</dbReference>
<comment type="pathway">
    <text evidence="1">Protein modification; protein glycosylation.</text>
</comment>
<organism evidence="7">
    <name type="scientific">Cupiennius salei</name>
    <name type="common">American wandering spider</name>
    <dbReference type="NCBI Taxonomy" id="6928"/>
    <lineage>
        <taxon>Eukaryota</taxon>
        <taxon>Metazoa</taxon>
        <taxon>Ecdysozoa</taxon>
        <taxon>Arthropoda</taxon>
        <taxon>Chelicerata</taxon>
        <taxon>Arachnida</taxon>
        <taxon>Araneae</taxon>
        <taxon>Araneomorphae</taxon>
        <taxon>Entelegynae</taxon>
        <taxon>Lycosoidea</taxon>
        <taxon>Ctenidae</taxon>
        <taxon>Cupiennius</taxon>
    </lineage>
</organism>
<feature type="domain" description="MGAT4 A/B/C C-terminal" evidence="6">
    <location>
        <begin position="405"/>
        <end position="535"/>
    </location>
</feature>
<dbReference type="AlphaFoldDB" id="T1E177"/>
<proteinExistence type="evidence at transcript level"/>
<evidence type="ECO:0000256" key="4">
    <source>
        <dbReference type="SAM" id="Phobius"/>
    </source>
</evidence>
<protein>
    <submittedName>
        <fullName evidence="7">Putative alpha-1,3-mannosyl-glycoprotein 4-beta-N-acetylglucosaminyltransferase</fullName>
    </submittedName>
</protein>
<dbReference type="GO" id="GO:0005793">
    <property type="term" value="C:endoplasmic reticulum-Golgi intermediate compartment"/>
    <property type="evidence" value="ECO:0007669"/>
    <property type="project" value="TreeGrafter"/>
</dbReference>
<keyword evidence="3 7" id="KW-0808">Transferase</keyword>
<dbReference type="InterPro" id="IPR006759">
    <property type="entry name" value="Glyco_transf_54"/>
</dbReference>
<evidence type="ECO:0000259" key="6">
    <source>
        <dbReference type="Pfam" id="PF23524"/>
    </source>
</evidence>
<keyword evidence="4" id="KW-0472">Membrane</keyword>
<dbReference type="GO" id="GO:0008375">
    <property type="term" value="F:acetylglucosaminyltransferase activity"/>
    <property type="evidence" value="ECO:0007669"/>
    <property type="project" value="TreeGrafter"/>
</dbReference>